<dbReference type="EMBL" id="GEDG01023430">
    <property type="protein sequence ID" value="JAP16747.1"/>
    <property type="molecule type" value="Transcribed_RNA"/>
</dbReference>
<name>A0A0V0HBC9_SOLCH</name>
<proteinExistence type="predicted"/>
<organism evidence="1">
    <name type="scientific">Solanum chacoense</name>
    <name type="common">Chaco potato</name>
    <dbReference type="NCBI Taxonomy" id="4108"/>
    <lineage>
        <taxon>Eukaryota</taxon>
        <taxon>Viridiplantae</taxon>
        <taxon>Streptophyta</taxon>
        <taxon>Embryophyta</taxon>
        <taxon>Tracheophyta</taxon>
        <taxon>Spermatophyta</taxon>
        <taxon>Magnoliopsida</taxon>
        <taxon>eudicotyledons</taxon>
        <taxon>Gunneridae</taxon>
        <taxon>Pentapetalae</taxon>
        <taxon>asterids</taxon>
        <taxon>lamiids</taxon>
        <taxon>Solanales</taxon>
        <taxon>Solanaceae</taxon>
        <taxon>Solanoideae</taxon>
        <taxon>Solaneae</taxon>
        <taxon>Solanum</taxon>
    </lineage>
</organism>
<protein>
    <submittedName>
        <fullName evidence="1">Putative ovule protein</fullName>
    </submittedName>
</protein>
<reference evidence="1" key="1">
    <citation type="submission" date="2015-12" db="EMBL/GenBank/DDBJ databases">
        <title>Gene expression during late stages of embryo sac development: a critical building block for successful pollen-pistil interactions.</title>
        <authorList>
            <person name="Liu Y."/>
            <person name="Joly V."/>
            <person name="Sabar M."/>
            <person name="Matton D.P."/>
        </authorList>
    </citation>
    <scope>NUCLEOTIDE SEQUENCE</scope>
</reference>
<accession>A0A0V0HBC9</accession>
<dbReference type="AlphaFoldDB" id="A0A0V0HBC9"/>
<evidence type="ECO:0000313" key="1">
    <source>
        <dbReference type="EMBL" id="JAP16747.1"/>
    </source>
</evidence>
<sequence>MIQPSIFSLLDVDLSIEQVSSLLFLLDVDLSIPVELVSSIMPAAASLRTSTSPTASWFGNSLGTTACKSLYDSANSIGSKTSAIGKCLNASKVKFESISLRMAPAAMIEGFISINVPSLADMKIRFYAEVAITSFLVQSIPKWLANFVRIYGKKKKGVALTHLPILNVIFSKTAISAETILFLTSEHLKCNLNLHLFFSFIQFDGYE</sequence>